<dbReference type="Gene3D" id="3.10.50.40">
    <property type="match status" value="1"/>
</dbReference>
<dbReference type="PANTHER" id="PTHR30560:SF3">
    <property type="entry name" value="TRIGGER FACTOR-LIKE PROTEIN TIG, CHLOROPLASTIC"/>
    <property type="match status" value="1"/>
</dbReference>
<feature type="coiled-coil region" evidence="12">
    <location>
        <begin position="417"/>
        <end position="444"/>
    </location>
</feature>
<evidence type="ECO:0000256" key="6">
    <source>
        <dbReference type="ARBA" id="ARBA00023110"/>
    </source>
</evidence>
<dbReference type="PANTHER" id="PTHR30560">
    <property type="entry name" value="TRIGGER FACTOR CHAPERONE AND PEPTIDYL-PROLYL CIS/TRANS ISOMERASE"/>
    <property type="match status" value="1"/>
</dbReference>
<keyword evidence="17" id="KW-1185">Reference proteome</keyword>
<comment type="subcellular location">
    <subcellularLocation>
        <location evidence="11">Cytoplasm</location>
    </subcellularLocation>
    <text evidence="11">About half TF is bound to the ribosome near the polypeptide exit tunnel while the other half is free in the cytoplasm.</text>
</comment>
<dbReference type="NCBIfam" id="TIGR00115">
    <property type="entry name" value="tig"/>
    <property type="match status" value="1"/>
</dbReference>
<dbReference type="GO" id="GO:0003755">
    <property type="term" value="F:peptidyl-prolyl cis-trans isomerase activity"/>
    <property type="evidence" value="ECO:0007669"/>
    <property type="project" value="UniProtKB-UniRule"/>
</dbReference>
<evidence type="ECO:0000256" key="12">
    <source>
        <dbReference type="SAM" id="Coils"/>
    </source>
</evidence>
<feature type="domain" description="Trigger factor C-terminal" evidence="15">
    <location>
        <begin position="285"/>
        <end position="443"/>
    </location>
</feature>
<feature type="compositionally biased region" description="Acidic residues" evidence="13">
    <location>
        <begin position="490"/>
        <end position="502"/>
    </location>
</feature>
<keyword evidence="8 11" id="KW-0413">Isomerase</keyword>
<dbReference type="RefSeq" id="WP_072790944.1">
    <property type="nucleotide sequence ID" value="NZ_FQUL01000022.1"/>
</dbReference>
<dbReference type="InterPro" id="IPR036611">
    <property type="entry name" value="Trigger_fac_ribosome-bd_sf"/>
</dbReference>
<dbReference type="GO" id="GO:0015031">
    <property type="term" value="P:protein transport"/>
    <property type="evidence" value="ECO:0007669"/>
    <property type="project" value="UniProtKB-UniRule"/>
</dbReference>
<comment type="catalytic activity">
    <reaction evidence="1 11">
        <text>[protein]-peptidylproline (omega=180) = [protein]-peptidylproline (omega=0)</text>
        <dbReference type="Rhea" id="RHEA:16237"/>
        <dbReference type="Rhea" id="RHEA-COMP:10747"/>
        <dbReference type="Rhea" id="RHEA-COMP:10748"/>
        <dbReference type="ChEBI" id="CHEBI:83833"/>
        <dbReference type="ChEBI" id="CHEBI:83834"/>
        <dbReference type="EC" id="5.2.1.8"/>
    </reaction>
</comment>
<dbReference type="GO" id="GO:0043022">
    <property type="term" value="F:ribosome binding"/>
    <property type="evidence" value="ECO:0007669"/>
    <property type="project" value="TreeGrafter"/>
</dbReference>
<dbReference type="SUPFAM" id="SSF54534">
    <property type="entry name" value="FKBP-like"/>
    <property type="match status" value="1"/>
</dbReference>
<dbReference type="Gene3D" id="1.10.3120.10">
    <property type="entry name" value="Trigger factor, C-terminal domain"/>
    <property type="match status" value="1"/>
</dbReference>
<evidence type="ECO:0000256" key="13">
    <source>
        <dbReference type="SAM" id="MobiDB-lite"/>
    </source>
</evidence>
<dbReference type="GO" id="GO:0051083">
    <property type="term" value="P:'de novo' cotranslational protein folding"/>
    <property type="evidence" value="ECO:0007669"/>
    <property type="project" value="TreeGrafter"/>
</dbReference>
<evidence type="ECO:0000256" key="5">
    <source>
        <dbReference type="ARBA" id="ARBA00022618"/>
    </source>
</evidence>
<dbReference type="GO" id="GO:0043335">
    <property type="term" value="P:protein unfolding"/>
    <property type="evidence" value="ECO:0007669"/>
    <property type="project" value="TreeGrafter"/>
</dbReference>
<organism evidence="16 17">
    <name type="scientific">Ferrithrix thermotolerans DSM 19514</name>
    <dbReference type="NCBI Taxonomy" id="1121881"/>
    <lineage>
        <taxon>Bacteria</taxon>
        <taxon>Bacillati</taxon>
        <taxon>Actinomycetota</taxon>
        <taxon>Acidimicrobiia</taxon>
        <taxon>Acidimicrobiales</taxon>
        <taxon>Acidimicrobiaceae</taxon>
        <taxon>Ferrithrix</taxon>
    </lineage>
</organism>
<dbReference type="InterPro" id="IPR008880">
    <property type="entry name" value="Trigger_fac_C"/>
</dbReference>
<dbReference type="InterPro" id="IPR008881">
    <property type="entry name" value="Trigger_fac_ribosome-bd_bac"/>
</dbReference>
<dbReference type="OrthoDB" id="9767721at2"/>
<dbReference type="Proteomes" id="UP000184295">
    <property type="component" value="Unassembled WGS sequence"/>
</dbReference>
<dbReference type="GO" id="GO:0005737">
    <property type="term" value="C:cytoplasm"/>
    <property type="evidence" value="ECO:0007669"/>
    <property type="project" value="UniProtKB-SubCell"/>
</dbReference>
<dbReference type="SUPFAM" id="SSF109998">
    <property type="entry name" value="Triger factor/SurA peptide-binding domain-like"/>
    <property type="match status" value="1"/>
</dbReference>
<evidence type="ECO:0000256" key="1">
    <source>
        <dbReference type="ARBA" id="ARBA00000971"/>
    </source>
</evidence>
<evidence type="ECO:0000256" key="7">
    <source>
        <dbReference type="ARBA" id="ARBA00023186"/>
    </source>
</evidence>
<feature type="compositionally biased region" description="Acidic residues" evidence="13">
    <location>
        <begin position="222"/>
        <end position="246"/>
    </location>
</feature>
<protein>
    <recommendedName>
        <fullName evidence="4 11">Trigger factor</fullName>
        <shortName evidence="11">TF</shortName>
        <ecNumber evidence="3 11">5.2.1.8</ecNumber>
    </recommendedName>
    <alternativeName>
        <fullName evidence="10 11">PPIase</fullName>
    </alternativeName>
</protein>
<evidence type="ECO:0000256" key="3">
    <source>
        <dbReference type="ARBA" id="ARBA00013194"/>
    </source>
</evidence>
<dbReference type="SUPFAM" id="SSF102735">
    <property type="entry name" value="Trigger factor ribosome-binding domain"/>
    <property type="match status" value="1"/>
</dbReference>
<keyword evidence="5 11" id="KW-0132">Cell division</keyword>
<dbReference type="EMBL" id="FQUL01000022">
    <property type="protein sequence ID" value="SHE76538.1"/>
    <property type="molecule type" value="Genomic_DNA"/>
</dbReference>
<feature type="region of interest" description="Disordered" evidence="13">
    <location>
        <begin position="207"/>
        <end position="255"/>
    </location>
</feature>
<evidence type="ECO:0000259" key="14">
    <source>
        <dbReference type="Pfam" id="PF05697"/>
    </source>
</evidence>
<reference evidence="17" key="1">
    <citation type="submission" date="2016-11" db="EMBL/GenBank/DDBJ databases">
        <authorList>
            <person name="Varghese N."/>
            <person name="Submissions S."/>
        </authorList>
    </citation>
    <scope>NUCLEOTIDE SEQUENCE [LARGE SCALE GENOMIC DNA]</scope>
    <source>
        <strain evidence="17">DSM 19514</strain>
    </source>
</reference>
<evidence type="ECO:0000256" key="9">
    <source>
        <dbReference type="ARBA" id="ARBA00023306"/>
    </source>
</evidence>
<keyword evidence="7 11" id="KW-0143">Chaperone</keyword>
<gene>
    <name evidence="11" type="primary">tig</name>
    <name evidence="16" type="ORF">SAMN02745225_01556</name>
</gene>
<dbReference type="GO" id="GO:0051301">
    <property type="term" value="P:cell division"/>
    <property type="evidence" value="ECO:0007669"/>
    <property type="project" value="UniProtKB-KW"/>
</dbReference>
<evidence type="ECO:0000259" key="15">
    <source>
        <dbReference type="Pfam" id="PF05698"/>
    </source>
</evidence>
<comment type="function">
    <text evidence="11">Involved in protein export. Acts as a chaperone by maintaining the newly synthesized protein in an open conformation. Functions as a peptidyl-prolyl cis-trans isomerase.</text>
</comment>
<evidence type="ECO:0000256" key="4">
    <source>
        <dbReference type="ARBA" id="ARBA00016902"/>
    </source>
</evidence>
<dbReference type="Pfam" id="PF05698">
    <property type="entry name" value="Trigger_C"/>
    <property type="match status" value="1"/>
</dbReference>
<dbReference type="Gene3D" id="3.30.70.1050">
    <property type="entry name" value="Trigger factor ribosome-binding domain"/>
    <property type="match status" value="1"/>
</dbReference>
<dbReference type="GO" id="GO:0044183">
    <property type="term" value="F:protein folding chaperone"/>
    <property type="evidence" value="ECO:0007669"/>
    <property type="project" value="TreeGrafter"/>
</dbReference>
<keyword evidence="9 11" id="KW-0131">Cell cycle</keyword>
<dbReference type="InterPro" id="IPR037041">
    <property type="entry name" value="Trigger_fac_C_sf"/>
</dbReference>
<keyword evidence="11" id="KW-0963">Cytoplasm</keyword>
<dbReference type="EC" id="5.2.1.8" evidence="3 11"/>
<sequence length="502" mass="55528">MRSSAQNTDEKNKVQLTIDIREEELSPFVDQAVRKINRQAVIPGFRPGKAPRKILEARIGQKALRQQAIEDALDSYYQRALLDNGVDAIAAPGVEVVEGAEQGDVKVELSVEVRPVVTVEGYDELEIEIERPYVTDDDVEEYVKVLAEQVGQLKEVPRPAQEGDTVTVDLVVLVNGVEDQSESVSDLTFRVGRGQVDPQIEKAVVGKASGEVVEVSSKGQDQDEQPESEDNSEDSEAVAEDQVSEETDAKDGDDHVARVTVKSVKEMEIPELTDELASEISEFETLEELRNDIRSELSKMRLARARTMYRSLLVDSLLKLVEPKDIPQSLLSAEVDSQLHQFGHQLQSQGLSLRRYFELTNQSEQDVLVEVYGAAHRNVLFDLALRAVAYAEALEVTDEEIESYLAKRQHSGVDLSKSEEQTELERLEARVELLKEKAFKVLLKKARIKTTEGEAIELADIDPESAGELDGGVKDSSVRDPAVDGGDAGESSEDLEDSNSNS</sequence>
<dbReference type="HAMAP" id="MF_00303">
    <property type="entry name" value="Trigger_factor_Tig"/>
    <property type="match status" value="1"/>
</dbReference>
<feature type="compositionally biased region" description="Basic and acidic residues" evidence="13">
    <location>
        <begin position="471"/>
        <end position="482"/>
    </location>
</feature>
<proteinExistence type="inferred from homology"/>
<feature type="domain" description="Trigger factor ribosome-binding bacterial" evidence="14">
    <location>
        <begin position="3"/>
        <end position="144"/>
    </location>
</feature>
<comment type="similarity">
    <text evidence="2 11">Belongs to the FKBP-type PPIase family. Tig subfamily.</text>
</comment>
<feature type="region of interest" description="Disordered" evidence="13">
    <location>
        <begin position="459"/>
        <end position="502"/>
    </location>
</feature>
<dbReference type="InterPro" id="IPR005215">
    <property type="entry name" value="Trig_fac"/>
</dbReference>
<comment type="domain">
    <text evidence="11">Consists of 3 domains; the N-terminus binds the ribosome, the middle domain has PPIase activity, while the C-terminus has intrinsic chaperone activity on its own.</text>
</comment>
<keyword evidence="6 11" id="KW-0697">Rotamase</keyword>
<evidence type="ECO:0000256" key="8">
    <source>
        <dbReference type="ARBA" id="ARBA00023235"/>
    </source>
</evidence>
<evidence type="ECO:0000313" key="17">
    <source>
        <dbReference type="Proteomes" id="UP000184295"/>
    </source>
</evidence>
<name>A0A1M4W5K4_9ACTN</name>
<accession>A0A1M4W5K4</accession>
<dbReference type="STRING" id="1121881.SAMN02745225_01556"/>
<dbReference type="InterPro" id="IPR046357">
    <property type="entry name" value="PPIase_dom_sf"/>
</dbReference>
<dbReference type="AlphaFoldDB" id="A0A1M4W5K4"/>
<evidence type="ECO:0000256" key="10">
    <source>
        <dbReference type="ARBA" id="ARBA00029986"/>
    </source>
</evidence>
<dbReference type="Pfam" id="PF05697">
    <property type="entry name" value="Trigger_N"/>
    <property type="match status" value="1"/>
</dbReference>
<dbReference type="InterPro" id="IPR027304">
    <property type="entry name" value="Trigger_fact/SurA_dom_sf"/>
</dbReference>
<evidence type="ECO:0000256" key="2">
    <source>
        <dbReference type="ARBA" id="ARBA00005464"/>
    </source>
</evidence>
<evidence type="ECO:0000256" key="11">
    <source>
        <dbReference type="HAMAP-Rule" id="MF_00303"/>
    </source>
</evidence>
<evidence type="ECO:0000313" key="16">
    <source>
        <dbReference type="EMBL" id="SHE76538.1"/>
    </source>
</evidence>
<keyword evidence="12" id="KW-0175">Coiled coil</keyword>